<reference evidence="2" key="1">
    <citation type="submission" date="2016-10" db="EMBL/GenBank/DDBJ databases">
        <authorList>
            <person name="Varghese N."/>
            <person name="Submissions S."/>
        </authorList>
    </citation>
    <scope>NUCLEOTIDE SEQUENCE [LARGE SCALE GENOMIC DNA]</scope>
    <source>
        <strain evidence="2">SUR2</strain>
    </source>
</reference>
<accession>A0A1K2IYM5</accession>
<name>A0A1K2IYM5_9FLAO</name>
<proteinExistence type="predicted"/>
<dbReference type="AlphaFoldDB" id="A0A1K2IYM5"/>
<dbReference type="OrthoDB" id="6705767at2"/>
<organism evidence="1 2">
    <name type="scientific">Chryseobacterium limigenitum</name>
    <dbReference type="NCBI Taxonomy" id="1612149"/>
    <lineage>
        <taxon>Bacteria</taxon>
        <taxon>Pseudomonadati</taxon>
        <taxon>Bacteroidota</taxon>
        <taxon>Flavobacteriia</taxon>
        <taxon>Flavobacteriales</taxon>
        <taxon>Weeksellaceae</taxon>
        <taxon>Chryseobacterium group</taxon>
        <taxon>Chryseobacterium</taxon>
    </lineage>
</organism>
<keyword evidence="2" id="KW-1185">Reference proteome</keyword>
<evidence type="ECO:0000313" key="1">
    <source>
        <dbReference type="EMBL" id="SFZ96891.1"/>
    </source>
</evidence>
<sequence>MGQSLGGICVNHKFDTDGFDLGREIELEWKFQKKVSHEIAFERDKKKGVYNVCFLENGTVILTEIETGIWGRTTY</sequence>
<dbReference type="Proteomes" id="UP000182034">
    <property type="component" value="Unassembled WGS sequence"/>
</dbReference>
<evidence type="ECO:0000313" key="2">
    <source>
        <dbReference type="Proteomes" id="UP000182034"/>
    </source>
</evidence>
<dbReference type="EMBL" id="FPKW01000029">
    <property type="protein sequence ID" value="SFZ96891.1"/>
    <property type="molecule type" value="Genomic_DNA"/>
</dbReference>
<dbReference type="RefSeq" id="WP_072412762.1">
    <property type="nucleotide sequence ID" value="NZ_FPKW01000029.1"/>
</dbReference>
<protein>
    <submittedName>
        <fullName evidence="1">Uncharacterized protein</fullName>
    </submittedName>
</protein>
<gene>
    <name evidence="1" type="ORF">SAMN05216324_12913</name>
</gene>